<dbReference type="GO" id="GO:0005783">
    <property type="term" value="C:endoplasmic reticulum"/>
    <property type="evidence" value="ECO:0007669"/>
    <property type="project" value="TreeGrafter"/>
</dbReference>
<evidence type="ECO:0000259" key="2">
    <source>
        <dbReference type="Pfam" id="PF08609"/>
    </source>
</evidence>
<keyword evidence="4" id="KW-1185">Reference proteome</keyword>
<dbReference type="InterPro" id="IPR011989">
    <property type="entry name" value="ARM-like"/>
</dbReference>
<dbReference type="PANTHER" id="PTHR19316:SF18">
    <property type="entry name" value="HSP70-BINDING PROTEIN 1"/>
    <property type="match status" value="1"/>
</dbReference>
<evidence type="ECO:0000256" key="1">
    <source>
        <dbReference type="ARBA" id="ARBA00022737"/>
    </source>
</evidence>
<dbReference type="GeneID" id="17282113"/>
<dbReference type="Pfam" id="PF08609">
    <property type="entry name" value="Fes1"/>
    <property type="match status" value="1"/>
</dbReference>
<evidence type="ECO:0000313" key="4">
    <source>
        <dbReference type="Proteomes" id="UP000013827"/>
    </source>
</evidence>
<name>A0A0D3KM58_EMIH1</name>
<reference evidence="3" key="2">
    <citation type="submission" date="2024-10" db="UniProtKB">
        <authorList>
            <consortium name="EnsemblProtists"/>
        </authorList>
    </citation>
    <scope>IDENTIFICATION</scope>
</reference>
<sequence>MSATINHEGTDQPLPVEVRERPTAHTSIYKAGQLVYDGAAASDESAAAARAAASMEPGTSLNQMLAWGIANSSPEELERRAAAGATAPSQLDQEVLDMLLGQPAVASMRAALGKLDAEGIAAGAGATEAALAALEELEYYCEDVDLAVDFAKIGGLRAALLVLGAPPAAAEGGADDSTAASADGHLPEMRPPDAELAEAACGVVAAGAQNNPPFQQACIALRTHRALLALLVATGEAAAPVPLQRKALLALSAIARGSAEAAAAVLAA</sequence>
<dbReference type="InterPro" id="IPR013918">
    <property type="entry name" value="Nucleotide_exch_fac_Fes1"/>
</dbReference>
<feature type="domain" description="Nucleotide exchange factor Fes1" evidence="2">
    <location>
        <begin position="61"/>
        <end position="148"/>
    </location>
</feature>
<accession>A0A0D3KM58</accession>
<dbReference type="HOGENOM" id="CLU_1039893_0_0_1"/>
<dbReference type="KEGG" id="ehx:EMIHUDRAFT_449116"/>
<reference evidence="4" key="1">
    <citation type="journal article" date="2013" name="Nature">
        <title>Pan genome of the phytoplankton Emiliania underpins its global distribution.</title>
        <authorList>
            <person name="Read B.A."/>
            <person name="Kegel J."/>
            <person name="Klute M.J."/>
            <person name="Kuo A."/>
            <person name="Lefebvre S.C."/>
            <person name="Maumus F."/>
            <person name="Mayer C."/>
            <person name="Miller J."/>
            <person name="Monier A."/>
            <person name="Salamov A."/>
            <person name="Young J."/>
            <person name="Aguilar M."/>
            <person name="Claverie J.M."/>
            <person name="Frickenhaus S."/>
            <person name="Gonzalez K."/>
            <person name="Herman E.K."/>
            <person name="Lin Y.C."/>
            <person name="Napier J."/>
            <person name="Ogata H."/>
            <person name="Sarno A.F."/>
            <person name="Shmutz J."/>
            <person name="Schroeder D."/>
            <person name="de Vargas C."/>
            <person name="Verret F."/>
            <person name="von Dassow P."/>
            <person name="Valentin K."/>
            <person name="Van de Peer Y."/>
            <person name="Wheeler G."/>
            <person name="Dacks J.B."/>
            <person name="Delwiche C.F."/>
            <person name="Dyhrman S.T."/>
            <person name="Glockner G."/>
            <person name="John U."/>
            <person name="Richards T."/>
            <person name="Worden A.Z."/>
            <person name="Zhang X."/>
            <person name="Grigoriev I.V."/>
            <person name="Allen A.E."/>
            <person name="Bidle K."/>
            <person name="Borodovsky M."/>
            <person name="Bowler C."/>
            <person name="Brownlee C."/>
            <person name="Cock J.M."/>
            <person name="Elias M."/>
            <person name="Gladyshev V.N."/>
            <person name="Groth M."/>
            <person name="Guda C."/>
            <person name="Hadaegh A."/>
            <person name="Iglesias-Rodriguez M.D."/>
            <person name="Jenkins J."/>
            <person name="Jones B.M."/>
            <person name="Lawson T."/>
            <person name="Leese F."/>
            <person name="Lindquist E."/>
            <person name="Lobanov A."/>
            <person name="Lomsadze A."/>
            <person name="Malik S.B."/>
            <person name="Marsh M.E."/>
            <person name="Mackinder L."/>
            <person name="Mock T."/>
            <person name="Mueller-Roeber B."/>
            <person name="Pagarete A."/>
            <person name="Parker M."/>
            <person name="Probert I."/>
            <person name="Quesneville H."/>
            <person name="Raines C."/>
            <person name="Rensing S.A."/>
            <person name="Riano-Pachon D.M."/>
            <person name="Richier S."/>
            <person name="Rokitta S."/>
            <person name="Shiraiwa Y."/>
            <person name="Soanes D.M."/>
            <person name="van der Giezen M."/>
            <person name="Wahlund T.M."/>
            <person name="Williams B."/>
            <person name="Wilson W."/>
            <person name="Wolfe G."/>
            <person name="Wurch L.L."/>
        </authorList>
    </citation>
    <scope>NUCLEOTIDE SEQUENCE</scope>
</reference>
<dbReference type="InterPro" id="IPR050693">
    <property type="entry name" value="Hsp70_NEF-Inhibitors"/>
</dbReference>
<dbReference type="PaxDb" id="2903-EOD36843"/>
<dbReference type="RefSeq" id="XP_005789272.1">
    <property type="nucleotide sequence ID" value="XM_005789215.1"/>
</dbReference>
<dbReference type="GO" id="GO:0000774">
    <property type="term" value="F:adenyl-nucleotide exchange factor activity"/>
    <property type="evidence" value="ECO:0007669"/>
    <property type="project" value="TreeGrafter"/>
</dbReference>
<dbReference type="Proteomes" id="UP000013827">
    <property type="component" value="Unassembled WGS sequence"/>
</dbReference>
<keyword evidence="1" id="KW-0677">Repeat</keyword>
<protein>
    <recommendedName>
        <fullName evidence="2">Nucleotide exchange factor Fes1 domain-containing protein</fullName>
    </recommendedName>
</protein>
<dbReference type="SUPFAM" id="SSF48371">
    <property type="entry name" value="ARM repeat"/>
    <property type="match status" value="1"/>
</dbReference>
<dbReference type="EnsemblProtists" id="EOD36843">
    <property type="protein sequence ID" value="EOD36843"/>
    <property type="gene ID" value="EMIHUDRAFT_449116"/>
</dbReference>
<dbReference type="InterPro" id="IPR016024">
    <property type="entry name" value="ARM-type_fold"/>
</dbReference>
<evidence type="ECO:0000313" key="3">
    <source>
        <dbReference type="EnsemblProtists" id="EOD36843"/>
    </source>
</evidence>
<dbReference type="AlphaFoldDB" id="A0A0D3KM58"/>
<dbReference type="PANTHER" id="PTHR19316">
    <property type="entry name" value="PROTEIN FOLDING REGULATOR"/>
    <property type="match status" value="1"/>
</dbReference>
<organism evidence="3 4">
    <name type="scientific">Emiliania huxleyi (strain CCMP1516)</name>
    <dbReference type="NCBI Taxonomy" id="280463"/>
    <lineage>
        <taxon>Eukaryota</taxon>
        <taxon>Haptista</taxon>
        <taxon>Haptophyta</taxon>
        <taxon>Prymnesiophyceae</taxon>
        <taxon>Isochrysidales</taxon>
        <taxon>Noelaerhabdaceae</taxon>
        <taxon>Emiliania</taxon>
    </lineage>
</organism>
<dbReference type="Gene3D" id="1.25.10.10">
    <property type="entry name" value="Leucine-rich Repeat Variant"/>
    <property type="match status" value="1"/>
</dbReference>
<proteinExistence type="predicted"/>